<proteinExistence type="predicted"/>
<dbReference type="AlphaFoldDB" id="U9UZ53"/>
<reference evidence="1" key="1">
    <citation type="submission" date="2013-07" db="EMBL/GenBank/DDBJ databases">
        <title>The genome of an arbuscular mycorrhizal fungus provides insights into the evolution of the oldest plant symbiosis.</title>
        <authorList>
            <consortium name="DOE Joint Genome Institute"/>
            <person name="Tisserant E."/>
            <person name="Malbreil M."/>
            <person name="Kuo A."/>
            <person name="Kohler A."/>
            <person name="Symeonidi A."/>
            <person name="Balestrini R."/>
            <person name="Charron P."/>
            <person name="Duensing N."/>
            <person name="Frei-dit-Frey N."/>
            <person name="Gianinazzi-Pearson V."/>
            <person name="Gilbert B."/>
            <person name="Handa Y."/>
            <person name="Hijri M."/>
            <person name="Kaul R."/>
            <person name="Kawaguchi M."/>
            <person name="Krajinski F."/>
            <person name="Lammers P."/>
            <person name="Lapierre D."/>
            <person name="Masclaux F.G."/>
            <person name="Murat C."/>
            <person name="Morin E."/>
            <person name="Ndikumana S."/>
            <person name="Pagni M."/>
            <person name="Petitpierre D."/>
            <person name="Requena N."/>
            <person name="Rosikiewicz P."/>
            <person name="Riley R."/>
            <person name="Saito K."/>
            <person name="San Clemente H."/>
            <person name="Shapiro H."/>
            <person name="van Tuinen D."/>
            <person name="Becard G."/>
            <person name="Bonfante P."/>
            <person name="Paszkowski U."/>
            <person name="Shachar-Hill Y."/>
            <person name="Young J.P."/>
            <person name="Sanders I.R."/>
            <person name="Henrissat B."/>
            <person name="Rensing S.A."/>
            <person name="Grigoriev I.V."/>
            <person name="Corradi N."/>
            <person name="Roux C."/>
            <person name="Martin F."/>
        </authorList>
    </citation>
    <scope>NUCLEOTIDE SEQUENCE</scope>
    <source>
        <strain evidence="1">DAOM 197198</strain>
    </source>
</reference>
<dbReference type="HOGENOM" id="CLU_3107504_0_0_1"/>
<evidence type="ECO:0000313" key="1">
    <source>
        <dbReference type="EMBL" id="ESA23873.1"/>
    </source>
</evidence>
<sequence length="51" mass="6207">MVWEYYSSRLSPVDFENKNCFEIIKLSNNKQREIPTRITNDKIRMLATRTR</sequence>
<gene>
    <name evidence="1" type="ORF">GLOINDRAFT_14987</name>
</gene>
<protein>
    <submittedName>
        <fullName evidence="1">Uncharacterized protein</fullName>
    </submittedName>
</protein>
<dbReference type="EMBL" id="KI274410">
    <property type="protein sequence ID" value="ESA23873.1"/>
    <property type="molecule type" value="Genomic_DNA"/>
</dbReference>
<organism evidence="1">
    <name type="scientific">Rhizophagus irregularis (strain DAOM 181602 / DAOM 197198 / MUCL 43194)</name>
    <name type="common">Arbuscular mycorrhizal fungus</name>
    <name type="synonym">Glomus intraradices</name>
    <dbReference type="NCBI Taxonomy" id="747089"/>
    <lineage>
        <taxon>Eukaryota</taxon>
        <taxon>Fungi</taxon>
        <taxon>Fungi incertae sedis</taxon>
        <taxon>Mucoromycota</taxon>
        <taxon>Glomeromycotina</taxon>
        <taxon>Glomeromycetes</taxon>
        <taxon>Glomerales</taxon>
        <taxon>Glomeraceae</taxon>
        <taxon>Rhizophagus</taxon>
    </lineage>
</organism>
<accession>U9UZ53</accession>
<name>U9UZ53_RHIID</name>